<dbReference type="InterPro" id="IPR036282">
    <property type="entry name" value="Glutathione-S-Trfase_C_sf"/>
</dbReference>
<dbReference type="Gene3D" id="3.40.30.10">
    <property type="entry name" value="Glutaredoxin"/>
    <property type="match status" value="1"/>
</dbReference>
<evidence type="ECO:0000259" key="6">
    <source>
        <dbReference type="PROSITE" id="PS50405"/>
    </source>
</evidence>
<dbReference type="PANTHER" id="PTHR11571">
    <property type="entry name" value="GLUTATHIONE S-TRANSFERASE"/>
    <property type="match status" value="1"/>
</dbReference>
<evidence type="ECO:0000256" key="1">
    <source>
        <dbReference type="ARBA" id="ARBA00007297"/>
    </source>
</evidence>
<dbReference type="SFLD" id="SFLDS00019">
    <property type="entry name" value="Glutathione_Transferase_(cytos"/>
    <property type="match status" value="1"/>
</dbReference>
<keyword evidence="3" id="KW-0808">Transferase</keyword>
<dbReference type="InterPro" id="IPR004046">
    <property type="entry name" value="GST_C"/>
</dbReference>
<dbReference type="SFLD" id="SFLDG01205">
    <property type="entry name" value="AMPS.1"/>
    <property type="match status" value="1"/>
</dbReference>
<dbReference type="PANTHER" id="PTHR11571:SF141">
    <property type="entry name" value="GLUTATHIONE S-TRANSFERASE"/>
    <property type="match status" value="1"/>
</dbReference>
<dbReference type="RefSeq" id="XP_033776865.1">
    <property type="nucleotide sequence ID" value="XM_033920974.1"/>
</dbReference>
<dbReference type="FunFam" id="1.20.1050.10:FF:000047">
    <property type="entry name" value="Glutathione S-transferase P"/>
    <property type="match status" value="1"/>
</dbReference>
<dbReference type="Gene3D" id="1.20.1050.10">
    <property type="match status" value="1"/>
</dbReference>
<dbReference type="InterPro" id="IPR050213">
    <property type="entry name" value="GST_superfamily"/>
</dbReference>
<dbReference type="Pfam" id="PF14497">
    <property type="entry name" value="GST_C_3"/>
    <property type="match status" value="1"/>
</dbReference>
<dbReference type="GO" id="GO:0006749">
    <property type="term" value="P:glutathione metabolic process"/>
    <property type="evidence" value="ECO:0007669"/>
    <property type="project" value="TreeGrafter"/>
</dbReference>
<evidence type="ECO:0000313" key="7">
    <source>
        <dbReference type="Proteomes" id="UP000515159"/>
    </source>
</evidence>
<dbReference type="InterPro" id="IPR010987">
    <property type="entry name" value="Glutathione-S-Trfase_C-like"/>
</dbReference>
<dbReference type="Proteomes" id="UP000515159">
    <property type="component" value="Chromosome 14"/>
</dbReference>
<dbReference type="PROSITE" id="PS50404">
    <property type="entry name" value="GST_NTER"/>
    <property type="match status" value="1"/>
</dbReference>
<feature type="domain" description="GST C-terminal" evidence="6">
    <location>
        <begin position="85"/>
        <end position="205"/>
    </location>
</feature>
<protein>
    <recommendedName>
        <fullName evidence="2">glutathione transferase</fullName>
        <ecNumber evidence="2">2.5.1.18</ecNumber>
    </recommendedName>
    <alternativeName>
        <fullName evidence="4">GST class-pi</fullName>
    </alternativeName>
</protein>
<evidence type="ECO:0000256" key="3">
    <source>
        <dbReference type="ARBA" id="ARBA00022679"/>
    </source>
</evidence>
<reference evidence="8" key="1">
    <citation type="submission" date="2025-08" db="UniProtKB">
        <authorList>
            <consortium name="RefSeq"/>
        </authorList>
    </citation>
    <scope>IDENTIFICATION</scope>
</reference>
<dbReference type="Pfam" id="PF02798">
    <property type="entry name" value="GST_N"/>
    <property type="match status" value="1"/>
</dbReference>
<dbReference type="GO" id="GO:0005829">
    <property type="term" value="C:cytosol"/>
    <property type="evidence" value="ECO:0007669"/>
    <property type="project" value="TreeGrafter"/>
</dbReference>
<dbReference type="OrthoDB" id="4951845at2759"/>
<gene>
    <name evidence="8" type="primary">LOC117348635</name>
</gene>
<dbReference type="PROSITE" id="PS50405">
    <property type="entry name" value="GST_CTER"/>
    <property type="match status" value="1"/>
</dbReference>
<dbReference type="SUPFAM" id="SSF52833">
    <property type="entry name" value="Thioredoxin-like"/>
    <property type="match status" value="1"/>
</dbReference>
<dbReference type="EC" id="2.5.1.18" evidence="2"/>
<evidence type="ECO:0000256" key="4">
    <source>
        <dbReference type="ARBA" id="ARBA00032759"/>
    </source>
</evidence>
<dbReference type="CDD" id="cd03076">
    <property type="entry name" value="GST_N_Pi"/>
    <property type="match status" value="1"/>
</dbReference>
<dbReference type="InterPro" id="IPR040079">
    <property type="entry name" value="Glutathione_S-Trfase"/>
</dbReference>
<dbReference type="InParanoid" id="A0A6P8P7T7"/>
<dbReference type="GeneID" id="117348635"/>
<comment type="similarity">
    <text evidence="1">Belongs to the GST superfamily. Pi family.</text>
</comment>
<dbReference type="AlphaFoldDB" id="A0A6P8P7T7"/>
<dbReference type="InterPro" id="IPR036249">
    <property type="entry name" value="Thioredoxin-like_sf"/>
</dbReference>
<feature type="domain" description="GST N-terminal" evidence="5">
    <location>
        <begin position="2"/>
        <end position="83"/>
    </location>
</feature>
<sequence>MPGYVITYFPLRGRAEPIRLLLADQGVEWKEEVLSEKKWKAGEVGLKKTTVFGQLPQFQDGDFVLFQSNTILRYLGRKYGLYGSNDKEAALIDMVNDGVEDLRMKYAGAVVQHELGPEKYIEELPNHLGPFERLLSQNSKGGGFIAGNKISYADFSLLHTLQNHLDLAPDCLKSLPLLSAYVKRMSSRSKLQAYLESEARKNRPILPKD</sequence>
<evidence type="ECO:0000313" key="8">
    <source>
        <dbReference type="RefSeq" id="XP_033776865.1"/>
    </source>
</evidence>
<accession>A0A6P8P7T7</accession>
<organism evidence="7 8">
    <name type="scientific">Geotrypetes seraphini</name>
    <name type="common">Gaboon caecilian</name>
    <name type="synonym">Caecilia seraphini</name>
    <dbReference type="NCBI Taxonomy" id="260995"/>
    <lineage>
        <taxon>Eukaryota</taxon>
        <taxon>Metazoa</taxon>
        <taxon>Chordata</taxon>
        <taxon>Craniata</taxon>
        <taxon>Vertebrata</taxon>
        <taxon>Euteleostomi</taxon>
        <taxon>Amphibia</taxon>
        <taxon>Gymnophiona</taxon>
        <taxon>Geotrypetes</taxon>
    </lineage>
</organism>
<evidence type="ECO:0000256" key="2">
    <source>
        <dbReference type="ARBA" id="ARBA00012452"/>
    </source>
</evidence>
<dbReference type="SFLD" id="SFLDG00363">
    <property type="entry name" value="AMPS_(cytGST):_Alpha-__Mu-__Pi"/>
    <property type="match status" value="1"/>
</dbReference>
<dbReference type="InterPro" id="IPR004045">
    <property type="entry name" value="Glutathione_S-Trfase_N"/>
</dbReference>
<dbReference type="GO" id="GO:0004364">
    <property type="term" value="F:glutathione transferase activity"/>
    <property type="evidence" value="ECO:0007669"/>
    <property type="project" value="UniProtKB-EC"/>
</dbReference>
<evidence type="ECO:0000259" key="5">
    <source>
        <dbReference type="PROSITE" id="PS50404"/>
    </source>
</evidence>
<dbReference type="SUPFAM" id="SSF47616">
    <property type="entry name" value="GST C-terminal domain-like"/>
    <property type="match status" value="1"/>
</dbReference>
<name>A0A6P8P7T7_GEOSA</name>
<proteinExistence type="inferred from homology"/>
<keyword evidence="7" id="KW-1185">Reference proteome</keyword>
<dbReference type="KEGG" id="gsh:117348635"/>